<dbReference type="VEuPathDB" id="TrichDB:TVAGG3_0038500"/>
<dbReference type="Pfam" id="PF00240">
    <property type="entry name" value="ubiquitin"/>
    <property type="match status" value="1"/>
</dbReference>
<proteinExistence type="predicted"/>
<evidence type="ECO:0000259" key="3">
    <source>
        <dbReference type="PROSITE" id="PS50053"/>
    </source>
</evidence>
<keyword evidence="5" id="KW-1185">Reference proteome</keyword>
<dbReference type="InterPro" id="IPR039049">
    <property type="entry name" value="ELOB"/>
</dbReference>
<reference evidence="4" key="2">
    <citation type="journal article" date="2007" name="Science">
        <title>Draft genome sequence of the sexually transmitted pathogen Trichomonas vaginalis.</title>
        <authorList>
            <person name="Carlton J.M."/>
            <person name="Hirt R.P."/>
            <person name="Silva J.C."/>
            <person name="Delcher A.L."/>
            <person name="Schatz M."/>
            <person name="Zhao Q."/>
            <person name="Wortman J.R."/>
            <person name="Bidwell S.L."/>
            <person name="Alsmark U.C.M."/>
            <person name="Besteiro S."/>
            <person name="Sicheritz-Ponten T."/>
            <person name="Noel C.J."/>
            <person name="Dacks J.B."/>
            <person name="Foster P.G."/>
            <person name="Simillion C."/>
            <person name="Van de Peer Y."/>
            <person name="Miranda-Saavedra D."/>
            <person name="Barton G.J."/>
            <person name="Westrop G.D."/>
            <person name="Mueller S."/>
            <person name="Dessi D."/>
            <person name="Fiori P.L."/>
            <person name="Ren Q."/>
            <person name="Paulsen I."/>
            <person name="Zhang H."/>
            <person name="Bastida-Corcuera F.D."/>
            <person name="Simoes-Barbosa A."/>
            <person name="Brown M.T."/>
            <person name="Hayes R.D."/>
            <person name="Mukherjee M."/>
            <person name="Okumura C.Y."/>
            <person name="Schneider R."/>
            <person name="Smith A.J."/>
            <person name="Vanacova S."/>
            <person name="Villalvazo M."/>
            <person name="Haas B.J."/>
            <person name="Pertea M."/>
            <person name="Feldblyum T.V."/>
            <person name="Utterback T.R."/>
            <person name="Shu C.L."/>
            <person name="Osoegawa K."/>
            <person name="de Jong P.J."/>
            <person name="Hrdy I."/>
            <person name="Horvathova L."/>
            <person name="Zubacova Z."/>
            <person name="Dolezal P."/>
            <person name="Malik S.B."/>
            <person name="Logsdon J.M. Jr."/>
            <person name="Henze K."/>
            <person name="Gupta A."/>
            <person name="Wang C.C."/>
            <person name="Dunne R.L."/>
            <person name="Upcroft J.A."/>
            <person name="Upcroft P."/>
            <person name="White O."/>
            <person name="Salzberg S.L."/>
            <person name="Tang P."/>
            <person name="Chiu C.-H."/>
            <person name="Lee Y.-S."/>
            <person name="Embley T.M."/>
            <person name="Coombs G.H."/>
            <person name="Mottram J.C."/>
            <person name="Tachezy J."/>
            <person name="Fraser-Liggett C.M."/>
            <person name="Johnson P.J."/>
        </authorList>
    </citation>
    <scope>NUCLEOTIDE SEQUENCE [LARGE SCALE GENOMIC DNA]</scope>
    <source>
        <strain evidence="4">G3</strain>
    </source>
</reference>
<evidence type="ECO:0000256" key="1">
    <source>
        <dbReference type="SAM" id="Coils"/>
    </source>
</evidence>
<gene>
    <name evidence="4" type="ORF">TVAG_146090</name>
</gene>
<protein>
    <submittedName>
        <fullName evidence="4">Ubiquitin family protein</fullName>
    </submittedName>
</protein>
<evidence type="ECO:0000256" key="2">
    <source>
        <dbReference type="SAM" id="MobiDB-lite"/>
    </source>
</evidence>
<dbReference type="GO" id="GO:0030891">
    <property type="term" value="C:VCB complex"/>
    <property type="evidence" value="ECO:0007669"/>
    <property type="project" value="InterPro"/>
</dbReference>
<feature type="compositionally biased region" description="Low complexity" evidence="2">
    <location>
        <begin position="214"/>
        <end position="223"/>
    </location>
</feature>
<reference evidence="4" key="1">
    <citation type="submission" date="2006-10" db="EMBL/GenBank/DDBJ databases">
        <authorList>
            <person name="Amadeo P."/>
            <person name="Zhao Q."/>
            <person name="Wortman J."/>
            <person name="Fraser-Liggett C."/>
            <person name="Carlton J."/>
        </authorList>
    </citation>
    <scope>NUCLEOTIDE SEQUENCE</scope>
    <source>
        <strain evidence="4">G3</strain>
    </source>
</reference>
<dbReference type="VEuPathDB" id="TrichDB:TVAG_146090"/>
<feature type="coiled-coil region" evidence="1">
    <location>
        <begin position="91"/>
        <end position="125"/>
    </location>
</feature>
<dbReference type="InterPro" id="IPR029071">
    <property type="entry name" value="Ubiquitin-like_domsf"/>
</dbReference>
<dbReference type="KEGG" id="tva:4756674"/>
<sequence length="463" mass="52918">MAERSFSYKPLPIEPEIVEIGHGEIWSKIPKANLIISSEFYAKNVSKIGLKFDIPDITDRNILDIVIEIINLNSIDIPEEKWQIIRNILLKLECNDILKNLDNQIEKILNERAKLMEEKQRETENPTISVFFKLNTGANVIVKHLKASMLISEAKKLISAVTNMKPDSILFQIKDTLLPDEKTLSQCGLTNNSIITFFYDTPEYREALRRKQQMQQAAAARAAPRPPPRPPVQNTRVQPQLNPVQNQNYNIPQRNMAVGAQYLPNIQNRAPMAPKPPVTNQDMVMQQLRATEAMTPALLERLAHNPQLLMQYYQRIRNNLTNQEQIRQRQQMTAPTTPAKPPPPKPVQTPPQPKIEPPKPKTKEEIEAERRKLLENIQETTTPLMEPADKSQLIVILPNLKKVGVKLKSTALKIEKLKEAVCKNTAYAPEKHKLVYERVTMLDTMKLSDYKLAGRAPVYLLPK</sequence>
<dbReference type="GO" id="GO:0006368">
    <property type="term" value="P:transcription elongation by RNA polymerase II"/>
    <property type="evidence" value="ECO:0007669"/>
    <property type="project" value="InterPro"/>
</dbReference>
<feature type="domain" description="Ubiquitin-like" evidence="3">
    <location>
        <begin position="128"/>
        <end position="195"/>
    </location>
</feature>
<feature type="compositionally biased region" description="Pro residues" evidence="2">
    <location>
        <begin position="338"/>
        <end position="355"/>
    </location>
</feature>
<dbReference type="CDD" id="cd17039">
    <property type="entry name" value="Ubl_ubiquitin_like"/>
    <property type="match status" value="2"/>
</dbReference>
<dbReference type="PANTHER" id="PTHR13248">
    <property type="entry name" value="TRANSCRIPTION ELONGATION FACTOR B POLYPEPTIDE 2"/>
    <property type="match status" value="1"/>
</dbReference>
<dbReference type="PANTHER" id="PTHR13248:SF4">
    <property type="entry name" value="ELONGIN B"/>
    <property type="match status" value="1"/>
</dbReference>
<name>A2F8B2_TRIV3</name>
<dbReference type="OrthoDB" id="7537057at2759"/>
<dbReference type="GO" id="GO:0070449">
    <property type="term" value="C:elongin complex"/>
    <property type="evidence" value="ECO:0007669"/>
    <property type="project" value="InterPro"/>
</dbReference>
<dbReference type="Gene3D" id="3.10.20.90">
    <property type="entry name" value="Phosphatidylinositol 3-kinase Catalytic Subunit, Chain A, domain 1"/>
    <property type="match status" value="1"/>
</dbReference>
<evidence type="ECO:0000313" key="4">
    <source>
        <dbReference type="EMBL" id="EAX98872.1"/>
    </source>
</evidence>
<dbReference type="AlphaFoldDB" id="A2F8B2"/>
<dbReference type="Proteomes" id="UP000001542">
    <property type="component" value="Unassembled WGS sequence"/>
</dbReference>
<keyword evidence="1" id="KW-0175">Coiled coil</keyword>
<dbReference type="PROSITE" id="PS50053">
    <property type="entry name" value="UBIQUITIN_2"/>
    <property type="match status" value="1"/>
</dbReference>
<dbReference type="InParanoid" id="A2F8B2"/>
<dbReference type="RefSeq" id="XP_001311802.1">
    <property type="nucleotide sequence ID" value="XM_001311801.1"/>
</dbReference>
<dbReference type="SUPFAM" id="SSF54236">
    <property type="entry name" value="Ubiquitin-like"/>
    <property type="match status" value="2"/>
</dbReference>
<dbReference type="InterPro" id="IPR000626">
    <property type="entry name" value="Ubiquitin-like_dom"/>
</dbReference>
<organism evidence="4 5">
    <name type="scientific">Trichomonas vaginalis (strain ATCC PRA-98 / G3)</name>
    <dbReference type="NCBI Taxonomy" id="412133"/>
    <lineage>
        <taxon>Eukaryota</taxon>
        <taxon>Metamonada</taxon>
        <taxon>Parabasalia</taxon>
        <taxon>Trichomonadida</taxon>
        <taxon>Trichomonadidae</taxon>
        <taxon>Trichomonas</taxon>
    </lineage>
</organism>
<dbReference type="EMBL" id="DS113659">
    <property type="protein sequence ID" value="EAX98872.1"/>
    <property type="molecule type" value="Genomic_DNA"/>
</dbReference>
<accession>A2F8B2</accession>
<feature type="region of interest" description="Disordered" evidence="2">
    <location>
        <begin position="324"/>
        <end position="364"/>
    </location>
</feature>
<dbReference type="SMART" id="SM00213">
    <property type="entry name" value="UBQ"/>
    <property type="match status" value="2"/>
</dbReference>
<dbReference type="SMR" id="A2F8B2"/>
<evidence type="ECO:0000313" key="5">
    <source>
        <dbReference type="Proteomes" id="UP000001542"/>
    </source>
</evidence>
<feature type="region of interest" description="Disordered" evidence="2">
    <location>
        <begin position="214"/>
        <end position="237"/>
    </location>
</feature>